<gene>
    <name evidence="2" type="ORF">ABIH81_03520</name>
</gene>
<keyword evidence="1" id="KW-0472">Membrane</keyword>
<keyword evidence="1" id="KW-0812">Transmembrane</keyword>
<dbReference type="AlphaFoldDB" id="A0AAU7R2D3"/>
<evidence type="ECO:0000256" key="1">
    <source>
        <dbReference type="SAM" id="Phobius"/>
    </source>
</evidence>
<evidence type="ECO:0000313" key="2">
    <source>
        <dbReference type="EMBL" id="XBT82582.1"/>
    </source>
</evidence>
<organism evidence="2">
    <name type="scientific">Micromonospora sp. HUAS YX12</name>
    <dbReference type="NCBI Taxonomy" id="3156396"/>
    <lineage>
        <taxon>Bacteria</taxon>
        <taxon>Bacillati</taxon>
        <taxon>Actinomycetota</taxon>
        <taxon>Actinomycetes</taxon>
        <taxon>Micromonosporales</taxon>
        <taxon>Micromonosporaceae</taxon>
        <taxon>Micromonospora</taxon>
    </lineage>
</organism>
<name>A0AAU7R2D3_9ACTN</name>
<reference evidence="2" key="1">
    <citation type="submission" date="2024-06" db="EMBL/GenBank/DDBJ databases">
        <title>Micromonospora sp. strain HUAS YX12 genome sequences.</title>
        <authorList>
            <person name="Mo P."/>
        </authorList>
    </citation>
    <scope>NUCLEOTIDE SEQUENCE</scope>
    <source>
        <strain evidence="2">HUAS YX12</strain>
    </source>
</reference>
<sequence>MIAPALPAHSEGPHRFEAVFAPDGEQGWKALLLGTDGYRPGSVSWLSTWSDRSAAASAVSDARGPLRQAGWDVGPVLDETCCPTFVAYRDGWRIEVGSQGVVDADRVGVQASVTRAAPALALPAAVAGAALGAIAGWWMVAGIAHHIRRRPAAETLPAVVLFVIGSVALLPATAVSALALGQALSAPAEPIPVWLGFGFVFLRLGAWIGAGLLTIAVLTIWRRPGLDDARQVTQSRPV</sequence>
<dbReference type="RefSeq" id="WP_349878997.1">
    <property type="nucleotide sequence ID" value="NZ_CP157974.1"/>
</dbReference>
<feature type="transmembrane region" description="Helical" evidence="1">
    <location>
        <begin position="120"/>
        <end position="144"/>
    </location>
</feature>
<dbReference type="EMBL" id="CP157974">
    <property type="protein sequence ID" value="XBT82582.1"/>
    <property type="molecule type" value="Genomic_DNA"/>
</dbReference>
<feature type="transmembrane region" description="Helical" evidence="1">
    <location>
        <begin position="156"/>
        <end position="181"/>
    </location>
</feature>
<accession>A0AAU7R2D3</accession>
<keyword evidence="1" id="KW-1133">Transmembrane helix</keyword>
<protein>
    <submittedName>
        <fullName evidence="2">Uncharacterized protein</fullName>
    </submittedName>
</protein>
<proteinExistence type="predicted"/>
<feature type="transmembrane region" description="Helical" evidence="1">
    <location>
        <begin position="193"/>
        <end position="221"/>
    </location>
</feature>